<dbReference type="PANTHER" id="PTHR46060">
    <property type="entry name" value="MARINER MOS1 TRANSPOSASE-LIKE PROTEIN"/>
    <property type="match status" value="1"/>
</dbReference>
<dbReference type="Gene3D" id="3.30.420.10">
    <property type="entry name" value="Ribonuclease H-like superfamily/Ribonuclease H"/>
    <property type="match status" value="1"/>
</dbReference>
<evidence type="ECO:0000313" key="1">
    <source>
        <dbReference type="EMBL" id="KAK2724331.1"/>
    </source>
</evidence>
<dbReference type="InterPro" id="IPR036397">
    <property type="entry name" value="RNaseH_sf"/>
</dbReference>
<comment type="caution">
    <text evidence="1">The sequence shown here is derived from an EMBL/GenBank/DDBJ whole genome shotgun (WGS) entry which is preliminary data.</text>
</comment>
<dbReference type="GO" id="GO:0003676">
    <property type="term" value="F:nucleic acid binding"/>
    <property type="evidence" value="ECO:0007669"/>
    <property type="project" value="InterPro"/>
</dbReference>
<dbReference type="Proteomes" id="UP001187531">
    <property type="component" value="Unassembled WGS sequence"/>
</dbReference>
<organism evidence="1 2">
    <name type="scientific">Artemia franciscana</name>
    <name type="common">Brine shrimp</name>
    <name type="synonym">Artemia sanfranciscana</name>
    <dbReference type="NCBI Taxonomy" id="6661"/>
    <lineage>
        <taxon>Eukaryota</taxon>
        <taxon>Metazoa</taxon>
        <taxon>Ecdysozoa</taxon>
        <taxon>Arthropoda</taxon>
        <taxon>Crustacea</taxon>
        <taxon>Branchiopoda</taxon>
        <taxon>Anostraca</taxon>
        <taxon>Artemiidae</taxon>
        <taxon>Artemia</taxon>
    </lineage>
</organism>
<reference evidence="1" key="1">
    <citation type="submission" date="2023-07" db="EMBL/GenBank/DDBJ databases">
        <title>Chromosome-level genome assembly of Artemia franciscana.</title>
        <authorList>
            <person name="Jo E."/>
        </authorList>
    </citation>
    <scope>NUCLEOTIDE SEQUENCE</scope>
    <source>
        <tissue evidence="1">Whole body</tissue>
    </source>
</reference>
<accession>A0AA88LHM2</accession>
<dbReference type="AlphaFoldDB" id="A0AA88LHM2"/>
<dbReference type="EMBL" id="JAVRJZ010000003">
    <property type="protein sequence ID" value="KAK2724331.1"/>
    <property type="molecule type" value="Genomic_DNA"/>
</dbReference>
<protein>
    <recommendedName>
        <fullName evidence="3">Mariner Mos1 transposase</fullName>
    </recommendedName>
</protein>
<sequence>MLLQPPYSPDVARDYFLFPRLKRLMKGKYFEVTDAIQAACTTTLMAILENAHHDAFNAWKSCWQRCIDAEGAYFESF</sequence>
<name>A0AA88LHM2_ARTSF</name>
<keyword evidence="2" id="KW-1185">Reference proteome</keyword>
<dbReference type="PANTHER" id="PTHR46060:SF1">
    <property type="entry name" value="MARINER MOS1 TRANSPOSASE-LIKE PROTEIN"/>
    <property type="match status" value="1"/>
</dbReference>
<evidence type="ECO:0008006" key="3">
    <source>
        <dbReference type="Google" id="ProtNLM"/>
    </source>
</evidence>
<dbReference type="InterPro" id="IPR052709">
    <property type="entry name" value="Transposase-MT_Hybrid"/>
</dbReference>
<gene>
    <name evidence="1" type="ORF">QYM36_000993</name>
</gene>
<evidence type="ECO:0000313" key="2">
    <source>
        <dbReference type="Proteomes" id="UP001187531"/>
    </source>
</evidence>
<proteinExistence type="predicted"/>